<reference evidence="1" key="1">
    <citation type="journal article" date="2020" name="Nature">
        <title>Giant virus diversity and host interactions through global metagenomics.</title>
        <authorList>
            <person name="Schulz F."/>
            <person name="Roux S."/>
            <person name="Paez-Espino D."/>
            <person name="Jungbluth S."/>
            <person name="Walsh D.A."/>
            <person name="Denef V.J."/>
            <person name="McMahon K.D."/>
            <person name="Konstantinidis K.T."/>
            <person name="Eloe-Fadrosh E.A."/>
            <person name="Kyrpides N.C."/>
            <person name="Woyke T."/>
        </authorList>
    </citation>
    <scope>NUCLEOTIDE SEQUENCE</scope>
    <source>
        <strain evidence="1">GVMAG-S-1102113-118</strain>
    </source>
</reference>
<dbReference type="EMBL" id="MN740839">
    <property type="protein sequence ID" value="QHU14269.1"/>
    <property type="molecule type" value="Genomic_DNA"/>
</dbReference>
<proteinExistence type="predicted"/>
<protein>
    <recommendedName>
        <fullName evidence="2">Ankyrin repeat protein</fullName>
    </recommendedName>
</protein>
<evidence type="ECO:0000313" key="1">
    <source>
        <dbReference type="EMBL" id="QHU14269.1"/>
    </source>
</evidence>
<organism evidence="1">
    <name type="scientific">viral metagenome</name>
    <dbReference type="NCBI Taxonomy" id="1070528"/>
    <lineage>
        <taxon>unclassified sequences</taxon>
        <taxon>metagenomes</taxon>
        <taxon>organismal metagenomes</taxon>
    </lineage>
</organism>
<evidence type="ECO:0008006" key="2">
    <source>
        <dbReference type="Google" id="ProtNLM"/>
    </source>
</evidence>
<sequence>MEPNAEEMMQREIAGTKLYEAIGLLETYPLLALHCVKEHVGNADVNALVPPWDDCYADSATILNQLIGHTFRPRSTWKEIDEEHRLYVGDKKLSLWKDVDKNRHEIIKLLLNNGATINQDTVDVALNMMDYWTRNLLSDVAETRELDLDLLDGQRVDIFSEIYTERGYRFQLVGEEANNSYMDIQDSGLHMPYNMEGMNWRSDDEVSGFGPWSDSEDDDY</sequence>
<dbReference type="AlphaFoldDB" id="A0A6C0K998"/>
<name>A0A6C0K998_9ZZZZ</name>
<accession>A0A6C0K998</accession>